<keyword evidence="1 2" id="KW-0597">Phosphoprotein</keyword>
<accession>A0A2M7U2Z3</accession>
<comment type="caution">
    <text evidence="4">The sequence shown here is derived from an EMBL/GenBank/DDBJ whole genome shotgun (WGS) entry which is preliminary data.</text>
</comment>
<dbReference type="PANTHER" id="PTHR44591">
    <property type="entry name" value="STRESS RESPONSE REGULATOR PROTEIN 1"/>
    <property type="match status" value="1"/>
</dbReference>
<feature type="modified residue" description="4-aspartylphosphate" evidence="2">
    <location>
        <position position="55"/>
    </location>
</feature>
<dbReference type="Gene3D" id="3.40.50.2300">
    <property type="match status" value="1"/>
</dbReference>
<dbReference type="Proteomes" id="UP000230027">
    <property type="component" value="Unassembled WGS sequence"/>
</dbReference>
<feature type="domain" description="Response regulatory" evidence="3">
    <location>
        <begin position="6"/>
        <end position="122"/>
    </location>
</feature>
<evidence type="ECO:0000259" key="3">
    <source>
        <dbReference type="PROSITE" id="PS50110"/>
    </source>
</evidence>
<dbReference type="PROSITE" id="PS50110">
    <property type="entry name" value="RESPONSE_REGULATORY"/>
    <property type="match status" value="1"/>
</dbReference>
<proteinExistence type="predicted"/>
<dbReference type="SUPFAM" id="SSF52172">
    <property type="entry name" value="CheY-like"/>
    <property type="match status" value="1"/>
</dbReference>
<dbReference type="InterPro" id="IPR011006">
    <property type="entry name" value="CheY-like_superfamily"/>
</dbReference>
<name>A0A2M7U2Z3_9BACT</name>
<dbReference type="PANTHER" id="PTHR44591:SF3">
    <property type="entry name" value="RESPONSE REGULATORY DOMAIN-CONTAINING PROTEIN"/>
    <property type="match status" value="1"/>
</dbReference>
<evidence type="ECO:0000256" key="2">
    <source>
        <dbReference type="PROSITE-ProRule" id="PRU00169"/>
    </source>
</evidence>
<organism evidence="4 5">
    <name type="scientific">Candidatus Roizmanbacteria bacterium CG_4_10_14_0_2_um_filter_36_9</name>
    <dbReference type="NCBI Taxonomy" id="1974823"/>
    <lineage>
        <taxon>Bacteria</taxon>
        <taxon>Candidatus Roizmaniibacteriota</taxon>
    </lineage>
</organism>
<sequence length="123" mass="14065">MKNKKLILLVEDDFFLQSLYNDLLNGAGYNVTVSQDGVEALKLIQEKDWDLILLDIMLPHLTGFEILLKAKETNKLVSSKTIFLTNLDASSEDITKLKAAHDYWIKSDMTPPEFIQKVNSFFL</sequence>
<dbReference type="InterPro" id="IPR001789">
    <property type="entry name" value="Sig_transdc_resp-reg_receiver"/>
</dbReference>
<evidence type="ECO:0000313" key="4">
    <source>
        <dbReference type="EMBL" id="PIZ64544.1"/>
    </source>
</evidence>
<evidence type="ECO:0000313" key="5">
    <source>
        <dbReference type="Proteomes" id="UP000230027"/>
    </source>
</evidence>
<dbReference type="EMBL" id="PFOD01000076">
    <property type="protein sequence ID" value="PIZ64544.1"/>
    <property type="molecule type" value="Genomic_DNA"/>
</dbReference>
<dbReference type="Pfam" id="PF00072">
    <property type="entry name" value="Response_reg"/>
    <property type="match status" value="1"/>
</dbReference>
<protein>
    <submittedName>
        <fullName evidence="4">Response regulator</fullName>
    </submittedName>
</protein>
<dbReference type="InterPro" id="IPR050595">
    <property type="entry name" value="Bact_response_regulator"/>
</dbReference>
<reference evidence="5" key="1">
    <citation type="submission" date="2017-09" db="EMBL/GenBank/DDBJ databases">
        <title>Depth-based differentiation of microbial function through sediment-hosted aquifers and enrichment of novel symbionts in the deep terrestrial subsurface.</title>
        <authorList>
            <person name="Probst A.J."/>
            <person name="Ladd B."/>
            <person name="Jarett J.K."/>
            <person name="Geller-Mcgrath D.E."/>
            <person name="Sieber C.M.K."/>
            <person name="Emerson J.B."/>
            <person name="Anantharaman K."/>
            <person name="Thomas B.C."/>
            <person name="Malmstrom R."/>
            <person name="Stieglmeier M."/>
            <person name="Klingl A."/>
            <person name="Woyke T."/>
            <person name="Ryan C.M."/>
            <person name="Banfield J.F."/>
        </authorList>
    </citation>
    <scope>NUCLEOTIDE SEQUENCE [LARGE SCALE GENOMIC DNA]</scope>
</reference>
<dbReference type="SMART" id="SM00448">
    <property type="entry name" value="REC"/>
    <property type="match status" value="1"/>
</dbReference>
<gene>
    <name evidence="4" type="ORF">COY14_04395</name>
</gene>
<dbReference type="AlphaFoldDB" id="A0A2M7U2Z3"/>
<dbReference type="GO" id="GO:0000160">
    <property type="term" value="P:phosphorelay signal transduction system"/>
    <property type="evidence" value="ECO:0007669"/>
    <property type="project" value="InterPro"/>
</dbReference>
<evidence type="ECO:0000256" key="1">
    <source>
        <dbReference type="ARBA" id="ARBA00022553"/>
    </source>
</evidence>